<evidence type="ECO:0000313" key="2">
    <source>
        <dbReference type="EMBL" id="MFC1415704.1"/>
    </source>
</evidence>
<evidence type="ECO:0000313" key="3">
    <source>
        <dbReference type="Proteomes" id="UP001592531"/>
    </source>
</evidence>
<protein>
    <submittedName>
        <fullName evidence="2">DUF6262 family protein</fullName>
    </submittedName>
</protein>
<proteinExistence type="predicted"/>
<dbReference type="RefSeq" id="WP_380531871.1">
    <property type="nucleotide sequence ID" value="NZ_JBHFAB010000002.1"/>
</dbReference>
<keyword evidence="1" id="KW-0175">Coiled coil</keyword>
<name>A0ABV6VPN4_9ACTN</name>
<dbReference type="Proteomes" id="UP001592531">
    <property type="component" value="Unassembled WGS sequence"/>
</dbReference>
<accession>A0ABV6VPN4</accession>
<comment type="caution">
    <text evidence="2">The sequence shown here is derived from an EMBL/GenBank/DDBJ whole genome shotgun (WGS) entry which is preliminary data.</text>
</comment>
<evidence type="ECO:0000256" key="1">
    <source>
        <dbReference type="SAM" id="Coils"/>
    </source>
</evidence>
<dbReference type="Pfam" id="PF19776">
    <property type="entry name" value="DUF6262"/>
    <property type="match status" value="1"/>
</dbReference>
<dbReference type="EMBL" id="JBHFAB010000002">
    <property type="protein sequence ID" value="MFC1415704.1"/>
    <property type="molecule type" value="Genomic_DNA"/>
</dbReference>
<reference evidence="2 3" key="1">
    <citation type="submission" date="2024-09" db="EMBL/GenBank/DDBJ databases">
        <authorList>
            <person name="Lee S.D."/>
        </authorList>
    </citation>
    <scope>NUCLEOTIDE SEQUENCE [LARGE SCALE GENOMIC DNA]</scope>
    <source>
        <strain evidence="2 3">N8-3</strain>
    </source>
</reference>
<dbReference type="InterPro" id="IPR046229">
    <property type="entry name" value="TnpC-like"/>
</dbReference>
<keyword evidence="3" id="KW-1185">Reference proteome</keyword>
<gene>
    <name evidence="2" type="ORF">ACEZDE_03460</name>
</gene>
<sequence length="198" mass="22046">MTIGTAPQARTAATLAARHRKTETALGRVHEAIARLRREKAQVSVAAVGRRASVSRTFLYDNPQARAAVAAALAEAGNQRHRTLADQDDEREATWRERALNAEGALKSAHAEIQSQRTRIGELLGQVRDLQTEWTEETLQRITTENTALKQRVRQLTTDNRTLDERLKAARTNLRFQDRRVADLEARIAAPAGEPEAP</sequence>
<feature type="coiled-coil region" evidence="1">
    <location>
        <begin position="139"/>
        <end position="187"/>
    </location>
</feature>
<organism evidence="2 3">
    <name type="scientific">Streptacidiphilus cavernicola</name>
    <dbReference type="NCBI Taxonomy" id="3342716"/>
    <lineage>
        <taxon>Bacteria</taxon>
        <taxon>Bacillati</taxon>
        <taxon>Actinomycetota</taxon>
        <taxon>Actinomycetes</taxon>
        <taxon>Kitasatosporales</taxon>
        <taxon>Streptomycetaceae</taxon>
        <taxon>Streptacidiphilus</taxon>
    </lineage>
</organism>